<feature type="region of interest" description="Disordered" evidence="10">
    <location>
        <begin position="1"/>
        <end position="65"/>
    </location>
</feature>
<protein>
    <submittedName>
        <fullName evidence="13">Xenobiotic-transporting ATPase</fullName>
    </submittedName>
</protein>
<evidence type="ECO:0000256" key="6">
    <source>
        <dbReference type="ARBA" id="ARBA00022741"/>
    </source>
</evidence>
<evidence type="ECO:0000256" key="8">
    <source>
        <dbReference type="ARBA" id="ARBA00022989"/>
    </source>
</evidence>
<keyword evidence="9 11" id="KW-0472">Membrane</keyword>
<dbReference type="Pfam" id="PF01061">
    <property type="entry name" value="ABC2_membrane"/>
    <property type="match status" value="2"/>
</dbReference>
<keyword evidence="14" id="KW-1185">Reference proteome</keyword>
<gene>
    <name evidence="13" type="ORF">TCE0_044r16234</name>
</gene>
<evidence type="ECO:0000256" key="1">
    <source>
        <dbReference type="ARBA" id="ARBA00004651"/>
    </source>
</evidence>
<dbReference type="PANTHER" id="PTHR19241">
    <property type="entry name" value="ATP-BINDING CASSETTE TRANSPORTER"/>
    <property type="match status" value="1"/>
</dbReference>
<evidence type="ECO:0000256" key="11">
    <source>
        <dbReference type="SAM" id="Phobius"/>
    </source>
</evidence>
<feature type="transmembrane region" description="Helical" evidence="11">
    <location>
        <begin position="1348"/>
        <end position="1367"/>
    </location>
</feature>
<dbReference type="Pfam" id="PF06422">
    <property type="entry name" value="PDR_CDR"/>
    <property type="match status" value="1"/>
</dbReference>
<dbReference type="InterPro" id="IPR034003">
    <property type="entry name" value="ABCG_PDR_2"/>
</dbReference>
<evidence type="ECO:0000313" key="13">
    <source>
        <dbReference type="EMBL" id="GAM42345.1"/>
    </source>
</evidence>
<evidence type="ECO:0000256" key="2">
    <source>
        <dbReference type="ARBA" id="ARBA00006012"/>
    </source>
</evidence>
<dbReference type="Pfam" id="PF19055">
    <property type="entry name" value="ABC2_membrane_7"/>
    <property type="match status" value="1"/>
</dbReference>
<feature type="domain" description="ABC transporter" evidence="12">
    <location>
        <begin position="172"/>
        <end position="424"/>
    </location>
</feature>
<keyword evidence="3" id="KW-0813">Transport</keyword>
<feature type="transmembrane region" description="Helical" evidence="11">
    <location>
        <begin position="674"/>
        <end position="696"/>
    </location>
</feature>
<comment type="subcellular location">
    <subcellularLocation>
        <location evidence="1">Cell membrane</location>
        <topology evidence="1">Multi-pass membrane protein</topology>
    </subcellularLocation>
</comment>
<dbReference type="CDD" id="cd03233">
    <property type="entry name" value="ABCG_PDR_domain1"/>
    <property type="match status" value="1"/>
</dbReference>
<dbReference type="Gene3D" id="3.40.50.300">
    <property type="entry name" value="P-loop containing nucleotide triphosphate hydrolases"/>
    <property type="match status" value="2"/>
</dbReference>
<dbReference type="InterPro" id="IPR003439">
    <property type="entry name" value="ABC_transporter-like_ATP-bd"/>
</dbReference>
<feature type="transmembrane region" description="Helical" evidence="11">
    <location>
        <begin position="1237"/>
        <end position="1256"/>
    </location>
</feature>
<evidence type="ECO:0000313" key="14">
    <source>
        <dbReference type="Proteomes" id="UP000053095"/>
    </source>
</evidence>
<sequence length="1535" mass="170928">MTSTQPGLKSPSGESNDGMMATLSSEGNYHLHEKHEKHGDEDEISSAEAVNSSDGDLHSRFEPVRHGDREELAKIASSLSSWRRSSALGRRDNASITCMDTVDEVALEDPRIDPGHEKFDAYLWSRKRLREIQQQGVEFPRASVTFKSMNVSGSSEALQLQETVGSALTAPLRPGKFFSFAKKKERKTILRNFDGVIKGGELLMVLGRPGSGCSTFLKTLSGELHGLDLDKESTIHYNGVEMQKMHSEFKGEVLYNQEVDKHFPHLTVGQTLEFAATARAPSHRLPGKTREDYVKEVTQVVMAVFGLSHTYNTIVGNDYVRGVSGGERKRVSIAEMALSRAPVAAWDNSTRGLDAASALEFVKALRLASNLSGSCHSVAIYQASQAIYDVFDKVIVLYEGREIYFGPCKRAEQYFINMGWSKPSRQTTGDFLTSVTNPQERQARDGMDKLVPRTPDEFEAYWKKSPERTALMQEIKDHEIEFPVSHVAEKDLAEKKYGQQAKHVRPESPYLMSVPMQIRLCTKRAYQRLWNDKATTLTAVIGRIVMALIIGSIYYGTPAATAGFQSKGAALFFAVLLNALLSITEINSLYDQRPIIEKQASYAFVHPFTEAVGDLIADLPIKFIAIAAFNVIIYFLAGLRYEPSQFFIFFFFTLFSTLTMSAMFRTLAAATKSLAQAMALAGILVLAIVIYTGFVIPDPQMHPWFSWIRWINPVFYAFEALIANEFHSREFICSAFVPAYNNLVGDTFVCAATGSVTGRRTVSGDEYIRYQYNYSYSHEWRNCGILIAFWIFFLFTYLTSTELNSATSSTAEFLVFRRGHVPAYMQKSDNEAKKGTIEAPPTDEKEVATEEELGILSEQRDIFTWRNVCYDIPVKGGQRRLLDNVSGWVKPGTLTALMGVSGAGKTTLLDVLAQRVSIGVVTGDMFVNGKPLDASFQRRTGYVQQQDVHLQTSTVREALRFSAALRQPKSTPLSEKYEYVEDVIKLLNMEDFAEAVVGTPGEGLNVEQRKLLTIGVELAGKPALLLFLDEPTSGLDSQSSWSICAFLRKLADNGQAVLSTIHQPSAILFQQFDRLLFLAKGGRTVYFGDIGNDSTTLLEYFERNGARKCNAAENPAEYMLEIIGAGASGKTAHDWPTVWRESQEAKNIQAELDEIHAHHAATAPNGAQTPEATTDGSSEFAMPFAAQLKHVVVRVFQQYWRDPQYVFAKLMLGLVSALFIGFSFFRPNSSIQGFQDILFSTFMLTSIFSTLVQQIMPRFVSQRSLYEVRERPSKVYSWAAFLIANIIVEIPYQVLLGILVWACYYFPIYGAGQSAEQQGLMLLFIIQFFVFTSTFADMVISSMPNAEMAGAIATFAFSLILSFNGVLQPPNALPGFWIFMYRVSPLTYLISGMAGNGLDEKAVTCSSSELSVFNPASGLTCGEYLKAYLAVAPGTLYNYNATSDCQYCSLQSANQVLAGSNIYPDQRWLNWGIGWAYIVFNIFGAVALYYAFRVKHYNPTSIVNGVRGAGSLLGRLFKRRSETPKGQKAQDERVF</sequence>
<dbReference type="InterPro" id="IPR027417">
    <property type="entry name" value="P-loop_NTPase"/>
</dbReference>
<feature type="transmembrane region" description="Helical" evidence="11">
    <location>
        <begin position="1205"/>
        <end position="1225"/>
    </location>
</feature>
<evidence type="ECO:0000256" key="4">
    <source>
        <dbReference type="ARBA" id="ARBA00022475"/>
    </source>
</evidence>
<evidence type="ECO:0000256" key="7">
    <source>
        <dbReference type="ARBA" id="ARBA00022840"/>
    </source>
</evidence>
<dbReference type="InterPro" id="IPR003593">
    <property type="entry name" value="AAA+_ATPase"/>
</dbReference>
<dbReference type="InterPro" id="IPR013525">
    <property type="entry name" value="ABC2_TM"/>
</dbReference>
<organism evidence="13 14">
    <name type="scientific">Talaromyces pinophilus</name>
    <name type="common">Penicillium pinophilum</name>
    <dbReference type="NCBI Taxonomy" id="128442"/>
    <lineage>
        <taxon>Eukaryota</taxon>
        <taxon>Fungi</taxon>
        <taxon>Dikarya</taxon>
        <taxon>Ascomycota</taxon>
        <taxon>Pezizomycotina</taxon>
        <taxon>Eurotiomycetes</taxon>
        <taxon>Eurotiomycetidae</taxon>
        <taxon>Eurotiales</taxon>
        <taxon>Trichocomaceae</taxon>
        <taxon>Talaromyces</taxon>
        <taxon>Talaromyces sect. Talaromyces</taxon>
    </lineage>
</organism>
<dbReference type="CDD" id="cd03232">
    <property type="entry name" value="ABCG_PDR_domain2"/>
    <property type="match status" value="1"/>
</dbReference>
<feature type="compositionally biased region" description="Basic and acidic residues" evidence="10">
    <location>
        <begin position="55"/>
        <end position="65"/>
    </location>
</feature>
<dbReference type="EMBL" id="DF933840">
    <property type="protein sequence ID" value="GAM42345.1"/>
    <property type="molecule type" value="Genomic_DNA"/>
</dbReference>
<keyword evidence="7" id="KW-0067">ATP-binding</keyword>
<dbReference type="SUPFAM" id="SSF52540">
    <property type="entry name" value="P-loop containing nucleoside triphosphate hydrolases"/>
    <property type="match status" value="2"/>
</dbReference>
<dbReference type="InterPro" id="IPR029481">
    <property type="entry name" value="ABC_trans_N"/>
</dbReference>
<dbReference type="Pfam" id="PF14510">
    <property type="entry name" value="ABC_trans_N"/>
    <property type="match status" value="1"/>
</dbReference>
<feature type="domain" description="ABC transporter" evidence="12">
    <location>
        <begin position="863"/>
        <end position="1105"/>
    </location>
</feature>
<dbReference type="GO" id="GO:0005524">
    <property type="term" value="F:ATP binding"/>
    <property type="evidence" value="ECO:0007669"/>
    <property type="project" value="UniProtKB-KW"/>
</dbReference>
<feature type="compositionally biased region" description="Polar residues" evidence="10">
    <location>
        <begin position="1"/>
        <end position="15"/>
    </location>
</feature>
<evidence type="ECO:0000256" key="3">
    <source>
        <dbReference type="ARBA" id="ARBA00022448"/>
    </source>
</evidence>
<dbReference type="GO" id="GO:0005886">
    <property type="term" value="C:plasma membrane"/>
    <property type="evidence" value="ECO:0007669"/>
    <property type="project" value="UniProtKB-SubCell"/>
</dbReference>
<dbReference type="GO" id="GO:0016887">
    <property type="term" value="F:ATP hydrolysis activity"/>
    <property type="evidence" value="ECO:0007669"/>
    <property type="project" value="InterPro"/>
</dbReference>
<keyword evidence="4" id="KW-1003">Cell membrane</keyword>
<dbReference type="InterPro" id="IPR010929">
    <property type="entry name" value="PDR_CDR_ABC"/>
</dbReference>
<dbReference type="Pfam" id="PF00005">
    <property type="entry name" value="ABC_tran"/>
    <property type="match status" value="2"/>
</dbReference>
<dbReference type="InterPro" id="IPR043926">
    <property type="entry name" value="ABCG_dom"/>
</dbReference>
<feature type="transmembrane region" description="Helical" evidence="11">
    <location>
        <begin position="619"/>
        <end position="639"/>
    </location>
</feature>
<evidence type="ECO:0000256" key="10">
    <source>
        <dbReference type="SAM" id="MobiDB-lite"/>
    </source>
</evidence>
<evidence type="ECO:0000259" key="12">
    <source>
        <dbReference type="PROSITE" id="PS50893"/>
    </source>
</evidence>
<dbReference type="FunFam" id="3.40.50.300:FF:000054">
    <property type="entry name" value="ABC multidrug transporter atrF"/>
    <property type="match status" value="1"/>
</dbReference>
<feature type="transmembrane region" description="Helical" evidence="11">
    <location>
        <begin position="1319"/>
        <end position="1336"/>
    </location>
</feature>
<feature type="transmembrane region" description="Helical" evidence="11">
    <location>
        <begin position="646"/>
        <end position="668"/>
    </location>
</feature>
<keyword evidence="8 11" id="KW-1133">Transmembrane helix</keyword>
<feature type="transmembrane region" description="Helical" evidence="11">
    <location>
        <begin position="1473"/>
        <end position="1492"/>
    </location>
</feature>
<feature type="transmembrane region" description="Helical" evidence="11">
    <location>
        <begin position="569"/>
        <end position="590"/>
    </location>
</feature>
<feature type="transmembrane region" description="Helical" evidence="11">
    <location>
        <begin position="537"/>
        <end position="557"/>
    </location>
</feature>
<dbReference type="Proteomes" id="UP000053095">
    <property type="component" value="Unassembled WGS sequence"/>
</dbReference>
<name>A0A478ECR5_TALPI</name>
<dbReference type="InterPro" id="IPR034001">
    <property type="entry name" value="ABCG_PDR_1"/>
</dbReference>
<proteinExistence type="inferred from homology"/>
<feature type="transmembrane region" description="Helical" evidence="11">
    <location>
        <begin position="1379"/>
        <end position="1398"/>
    </location>
</feature>
<dbReference type="InterPro" id="IPR017871">
    <property type="entry name" value="ABC_transporter-like_CS"/>
</dbReference>
<dbReference type="PROSITE" id="PS00211">
    <property type="entry name" value="ABC_TRANSPORTER_1"/>
    <property type="match status" value="1"/>
</dbReference>
<dbReference type="GO" id="GO:0140359">
    <property type="term" value="F:ABC-type transporter activity"/>
    <property type="evidence" value="ECO:0007669"/>
    <property type="project" value="InterPro"/>
</dbReference>
<accession>A0A478ECR5</accession>
<feature type="transmembrane region" description="Helical" evidence="11">
    <location>
        <begin position="780"/>
        <end position="798"/>
    </location>
</feature>
<comment type="similarity">
    <text evidence="2">Belongs to the ABC transporter superfamily. ABCG family. PDR (TC 3.A.1.205) subfamily.</text>
</comment>
<keyword evidence="5 11" id="KW-0812">Transmembrane</keyword>
<dbReference type="SMART" id="SM00382">
    <property type="entry name" value="AAA"/>
    <property type="match status" value="2"/>
</dbReference>
<keyword evidence="6" id="KW-0547">Nucleotide-binding</keyword>
<feature type="transmembrane region" description="Helical" evidence="11">
    <location>
        <begin position="1276"/>
        <end position="1307"/>
    </location>
</feature>
<reference evidence="14" key="1">
    <citation type="journal article" date="2015" name="Genome Announc.">
        <title>Draft genome sequence of Talaromyces cellulolyticus strain Y-94, a source of lignocellulosic biomass-degrading enzymes.</title>
        <authorList>
            <person name="Fujii T."/>
            <person name="Koike H."/>
            <person name="Sawayama S."/>
            <person name="Yano S."/>
            <person name="Inoue H."/>
        </authorList>
    </citation>
    <scope>NUCLEOTIDE SEQUENCE [LARGE SCALE GENOMIC DNA]</scope>
    <source>
        <strain evidence="14">Y-94</strain>
    </source>
</reference>
<feature type="compositionally biased region" description="Basic and acidic residues" evidence="10">
    <location>
        <begin position="29"/>
        <end position="40"/>
    </location>
</feature>
<evidence type="ECO:0000256" key="9">
    <source>
        <dbReference type="ARBA" id="ARBA00023136"/>
    </source>
</evidence>
<evidence type="ECO:0000256" key="5">
    <source>
        <dbReference type="ARBA" id="ARBA00022692"/>
    </source>
</evidence>
<dbReference type="PROSITE" id="PS50893">
    <property type="entry name" value="ABC_TRANSPORTER_2"/>
    <property type="match status" value="2"/>
</dbReference>